<evidence type="ECO:0000256" key="2">
    <source>
        <dbReference type="ARBA" id="ARBA00022574"/>
    </source>
</evidence>
<dbReference type="InterPro" id="IPR013320">
    <property type="entry name" value="ConA-like_dom_sf"/>
</dbReference>
<dbReference type="Gene3D" id="2.60.120.200">
    <property type="match status" value="1"/>
</dbReference>
<dbReference type="SMART" id="SM00320">
    <property type="entry name" value="WD40"/>
    <property type="match status" value="5"/>
</dbReference>
<dbReference type="CDD" id="cd01201">
    <property type="entry name" value="PH_BEACH"/>
    <property type="match status" value="1"/>
</dbReference>
<dbReference type="GO" id="GO:0005829">
    <property type="term" value="C:cytosol"/>
    <property type="evidence" value="ECO:0007669"/>
    <property type="project" value="TreeGrafter"/>
</dbReference>
<feature type="compositionally biased region" description="Polar residues" evidence="6">
    <location>
        <begin position="1722"/>
        <end position="1741"/>
    </location>
</feature>
<dbReference type="InterPro" id="IPR016024">
    <property type="entry name" value="ARM-type_fold"/>
</dbReference>
<feature type="domain" description="BEACH-type PH" evidence="8">
    <location>
        <begin position="1990"/>
        <end position="2098"/>
    </location>
</feature>
<evidence type="ECO:0000259" key="8">
    <source>
        <dbReference type="PROSITE" id="PS51783"/>
    </source>
</evidence>
<dbReference type="Pfam" id="PF13385">
    <property type="entry name" value="Laminin_G_3"/>
    <property type="match status" value="1"/>
</dbReference>
<dbReference type="CDD" id="cd06071">
    <property type="entry name" value="Beach"/>
    <property type="match status" value="1"/>
</dbReference>
<dbReference type="Pfam" id="PF15787">
    <property type="entry name" value="DUF4704"/>
    <property type="match status" value="1"/>
</dbReference>
<feature type="region of interest" description="Disordered" evidence="6">
    <location>
        <begin position="1"/>
        <end position="36"/>
    </location>
</feature>
<dbReference type="SUPFAM" id="SSF48371">
    <property type="entry name" value="ARM repeat"/>
    <property type="match status" value="1"/>
</dbReference>
<feature type="compositionally biased region" description="Basic and acidic residues" evidence="6">
    <location>
        <begin position="1022"/>
        <end position="1035"/>
    </location>
</feature>
<dbReference type="PROSITE" id="PS50082">
    <property type="entry name" value="WD_REPEATS_2"/>
    <property type="match status" value="1"/>
</dbReference>
<keyword evidence="2 5" id="KW-0853">WD repeat</keyword>
<dbReference type="PROSITE" id="PS50197">
    <property type="entry name" value="BEACH"/>
    <property type="match status" value="1"/>
</dbReference>
<dbReference type="FunFam" id="2.60.120.200:FF:000010">
    <property type="entry name" value="neurobeachin isoform X2"/>
    <property type="match status" value="1"/>
</dbReference>
<feature type="compositionally biased region" description="Polar residues" evidence="6">
    <location>
        <begin position="1558"/>
        <end position="1572"/>
    </location>
</feature>
<dbReference type="InterPro" id="IPR050865">
    <property type="entry name" value="BEACH_Domain"/>
</dbReference>
<protein>
    <recommendedName>
        <fullName evidence="11">Lipopolysaccharide-responsive and beige-like anchor protein</fullName>
    </recommendedName>
</protein>
<evidence type="ECO:0000256" key="3">
    <source>
        <dbReference type="ARBA" id="ARBA00022737"/>
    </source>
</evidence>
<dbReference type="SUPFAM" id="SSF50729">
    <property type="entry name" value="PH domain-like"/>
    <property type="match status" value="1"/>
</dbReference>
<dbReference type="GO" id="GO:0008104">
    <property type="term" value="P:intracellular protein localization"/>
    <property type="evidence" value="ECO:0007669"/>
    <property type="project" value="TreeGrafter"/>
</dbReference>
<dbReference type="PROSITE" id="PS51783">
    <property type="entry name" value="PH_BEACH"/>
    <property type="match status" value="1"/>
</dbReference>
<evidence type="ECO:0008006" key="11">
    <source>
        <dbReference type="Google" id="ProtNLM"/>
    </source>
</evidence>
<dbReference type="SUPFAM" id="SSF50978">
    <property type="entry name" value="WD40 repeat-like"/>
    <property type="match status" value="1"/>
</dbReference>
<dbReference type="SUPFAM" id="SSF49899">
    <property type="entry name" value="Concanavalin A-like lectins/glucanases"/>
    <property type="match status" value="1"/>
</dbReference>
<accession>A0A8B9FV81</accession>
<feature type="repeat" description="WD" evidence="5">
    <location>
        <begin position="2719"/>
        <end position="2752"/>
    </location>
</feature>
<organism evidence="9 10">
    <name type="scientific">Amazona collaria</name>
    <name type="common">yellow-billed parrot</name>
    <dbReference type="NCBI Taxonomy" id="241587"/>
    <lineage>
        <taxon>Eukaryota</taxon>
        <taxon>Metazoa</taxon>
        <taxon>Chordata</taxon>
        <taxon>Craniata</taxon>
        <taxon>Vertebrata</taxon>
        <taxon>Euteleostomi</taxon>
        <taxon>Archelosauria</taxon>
        <taxon>Archosauria</taxon>
        <taxon>Dinosauria</taxon>
        <taxon>Saurischia</taxon>
        <taxon>Theropoda</taxon>
        <taxon>Coelurosauria</taxon>
        <taxon>Aves</taxon>
        <taxon>Neognathae</taxon>
        <taxon>Neoaves</taxon>
        <taxon>Telluraves</taxon>
        <taxon>Australaves</taxon>
        <taxon>Psittaciformes</taxon>
        <taxon>Psittacidae</taxon>
        <taxon>Amazona</taxon>
    </lineage>
</organism>
<dbReference type="Gene3D" id="1.10.1540.10">
    <property type="entry name" value="BEACH domain"/>
    <property type="match status" value="1"/>
</dbReference>
<evidence type="ECO:0000256" key="5">
    <source>
        <dbReference type="PROSITE-ProRule" id="PRU00221"/>
    </source>
</evidence>
<keyword evidence="3" id="KW-0677">Repeat</keyword>
<dbReference type="PANTHER" id="PTHR13743:SF64">
    <property type="entry name" value="LIPOPOLYSACCHARIDE-RESPONSIVE AND BEIGE-LIKE ANCHOR PROTEIN"/>
    <property type="match status" value="1"/>
</dbReference>
<dbReference type="FunFam" id="1.10.1540.10:FF:000001">
    <property type="entry name" value="neurobeachin isoform X1"/>
    <property type="match status" value="1"/>
</dbReference>
<feature type="compositionally biased region" description="Gly residues" evidence="6">
    <location>
        <begin position="14"/>
        <end position="28"/>
    </location>
</feature>
<reference evidence="9" key="1">
    <citation type="submission" date="2025-08" db="UniProtKB">
        <authorList>
            <consortium name="Ensembl"/>
        </authorList>
    </citation>
    <scope>IDENTIFICATION</scope>
</reference>
<dbReference type="SUPFAM" id="SSF81837">
    <property type="entry name" value="BEACH domain"/>
    <property type="match status" value="1"/>
</dbReference>
<feature type="compositionally biased region" description="Polar residues" evidence="6">
    <location>
        <begin position="1177"/>
        <end position="1199"/>
    </location>
</feature>
<keyword evidence="10" id="KW-1185">Reference proteome</keyword>
<feature type="region of interest" description="Disordered" evidence="6">
    <location>
        <begin position="1551"/>
        <end position="1629"/>
    </location>
</feature>
<dbReference type="Gene3D" id="1.25.10.10">
    <property type="entry name" value="Leucine-rich Repeat Variant"/>
    <property type="match status" value="1"/>
</dbReference>
<dbReference type="Ensembl" id="ENSACOT00000014461.1">
    <property type="protein sequence ID" value="ENSACOP00000013971.1"/>
    <property type="gene ID" value="ENSACOG00000007298.1"/>
</dbReference>
<evidence type="ECO:0000313" key="9">
    <source>
        <dbReference type="Ensembl" id="ENSACOP00000013971.1"/>
    </source>
</evidence>
<name>A0A8B9FV81_9PSIT</name>
<dbReference type="Pfam" id="PF06469">
    <property type="entry name" value="DUF1088"/>
    <property type="match status" value="1"/>
</dbReference>
<feature type="compositionally biased region" description="Polar residues" evidence="6">
    <location>
        <begin position="1612"/>
        <end position="1621"/>
    </location>
</feature>
<sequence length="2807" mass="313623">MASEDKQVIQPTGDDGGGGGSGGGGAGKEGNATEGASLLQPLNPGVPIRGIKMKFAVLTGLVEVDEVSNRDLVDTVFNLLVGGQFDLEMNFIIQEREAITCMVDLLDKCDITCQAEVWSMFTAILKKSIRNLQACTEVGLVEQVLKRIDRADNMIADLLVDMLGVLASYNLTVRELKLFFSKLQGQKGRWPPHAGKLLSVLKHMPQKYGPDAFFNFPGKSAAAIALPPIAKWPYQNGFTFHTWLRMDPVNNINVDKDKPYLYCFRTNKGLGYSAHFVGGCLIVTSIKSKGKGFQHCVKFDFKPQKWYMVTIVHIYNRWKNSELRCYVNGELASYGEITWFVNTSDTFDKCFLGSSETADANRVFCGQMTSVYLFSEALNAAQIFAIYQLGLGYKGTFKFKAESDLFLAEHHKLLLYDGKLSSAIAFMYNPRATDAQLCLESSPKDNPSIFVHSPHALMLQDVKAVLTHSIQSALHSIGGVQVLFPLFAQLDYRQYSSDHVDTTVCSTLLAFIMELLKNSIAMQEQMLSCKGFLVIGYSLEKSSKAHVTRAVLDLCLAFSKYLSNLHNGMPLLKQLCDHVLLNPAIWIHIPAQVQLILYTYLSTEFVGTVNIYGAIRRVGTVLLVMHTLKYYYWVVNPQDRSGITPKGIDGPRPTQKEILSLRAFLLMFIKQLVMKDYGIKEDELQAILNYLLTIHEDDNLMDVLQLLVALLSEHPSSMVPAFDQRNGLQVVYKLLASQSEGIRVQALKVMGYFLKHLAPKRKAEVMLGHGLFSLLAERLMLQTSLITMTTYNALFEILTEQICTQVIHKQHPDPDSTVKIQNPQILKVIAILLRNSPQCPETLEVRRAFLSDMIKLFNNSRENRRSLLQCSVWQEWMLSLCCFNPKTSEEQKITEMVYTIFRILLYHAIKYEWGGWRVWVDTLSITHSKVTFEMHKESLSQMYKAYQGKGGEGNGILSSAPIRTISGVSKEAENNGKQQCLELKEDAAAPSCIIDDDMGCSTGKKETSTSSNGDQQTHLVSNHREELEGEDRETTQDLKAVPCGEFSPEPEAIKPSVSEISTGIAEAIEDSLSKADEFVEETVAVTAASLSMQTTLEGESPESPERLEKSTVEVEDEDDFVDLKEESSMPLPSEEFAEMNRECSSNEVIKQEIAVEKQSESVLVKSEDTEVVDGTKQELTSSRDTVSSAVQEVTTQPISQGKKKRGEEKILFSETKTAEENANAHVPEPAGASDKRIAKLDVSSVASDTERLELKSLVGFFFSLFVGKLCIQTLKHQDYSGQELAAVLDGQRRDSRSTVFRIPEFKWSLMHQRLLTDLLFSIETDIQMWRSHSTKTVMDFVNSSDNVIFVHNTIHLISQLMDNMIMACGGILPLLSAATSATHELENIEPTQGLSVEASLTFLQRLINLVDVLIFASSLGFTDIESEKNMSSGGVLRQCLRLVCAVAVRNCLECQQHAQMKPVGDIVKNQKTVQGFVGTANSSSPVDIVTGGISPIRDHDRLLQDMDINRLRAVVFRDIEDSKQAQFLALAVVYFISVLMVSKYRDILEPQNERRPNDSQSFKESGNENNEAPATEVENPSVALGSSDCTEDSESTASVQRRDSGLGEEPASRQTNSSSSVAEAGPLHVSAGPDAISEVLCTLSLEVNKSQEVRSGTGTEDSKPAASAPAAKNVNVKDILRSLVSTPADGTTVDSAFLPPAFLGVLGDGAAEQPVQFHSFDRGSSNSKLPSVPTVSSVPEDSASNMSITDKLEHALEKAAPLLREIFVDFASFLSRTLLGSHGQELLIEGLVCMKSSSSVVELVMLLCSQEWQNSIQKNAGLAFIELLNPSSFFWSLKILLMDGMHFIRTANTSLCAQYSAEKREEEKMCHHLITAAKYRDQVTATQLIQKIINILTDKHGAWGSSFWRLDYWEDDLRRRRRFVRNPLGSTHPEATLRAAGEHAPDEDILVKGKQSIKSQVLGNQNSESEVLLEGDDDIMSFMEEREVENLTGPVALSTPAQLVAPSVVVEGTLSITLSELYFEVDEEDPSFKKIDPKILAYTEGLHGRWLFSEIRSIFSRRYLLQNTALEIFMANRVGVMFNFPDQATVKKVVNCLPRVGIGTIFGLPQTRRISLASPRQIFKASNMTQRWQHREISNFEYLMFLNTIAGRTYNDLNQYPVFPWVITNYESEELDLTLPSNFRDLSKPIGALNPKRAAFFAERYESWEDEQVPKFHYGTHYSTASFALTWLLRIEPFTTLFLNLQGGKFDHADRTFSSVSRAWRNSQRDTSDIKELIPEFYYLPEIFVNSNNYNLGVMDDGTVVSDVELPPWAKTPEEFVRINRLALESEFVSCQLHQWIDLIFGYKQQGPEAVRSLNVFYYLTYEGAVNLSSITDSVLREVSLYFKYRKQKSLLTTSVLKAVEAQIRSFGQTPSQLLIEPHPPRSSAMKYLLLQSPLMFTEQAQQDVIMVLKFPSNSPVAHVAANTQPGLATPAVITVTANRLFAVNKWHNLPGAVQDQPYQLPVEIDPLIASNTGMHRRQITDLLDQSIQVHSQCFVITSDNRYVLVCGFWDKSFRVYSTDSGKLIQVIFGHWDVVTCLARSESYIGGNCYILSGSRDATLLLWYWNGKTNIIGDNPRGDFATPRAILTGHDYEITCATICAELGLVISGSKEGPCLIHSMNGDLLRTLEGPEILEGPRNCLRPKLIQASREGQCVIYYENGLFCVFSVNGRLQATMETDDKIRAIQLSRDGQYLLTGGDNGVVMVWQMWDLKQLFAYPGCDAGIRSMALSYDQRCIMTGMASGSIVVFYNDFNRWHHEYQTRY</sequence>
<dbReference type="InterPro" id="IPR000409">
    <property type="entry name" value="BEACH_dom"/>
</dbReference>
<keyword evidence="4" id="KW-0472">Membrane</keyword>
<dbReference type="InterPro" id="IPR036372">
    <property type="entry name" value="BEACH_dom_sf"/>
</dbReference>
<comment type="subcellular location">
    <subcellularLocation>
        <location evidence="1">Membrane</location>
    </subcellularLocation>
</comment>
<dbReference type="PANTHER" id="PTHR13743">
    <property type="entry name" value="BEIGE/BEACH-RELATED"/>
    <property type="match status" value="1"/>
</dbReference>
<dbReference type="InterPro" id="IPR011993">
    <property type="entry name" value="PH-like_dom_sf"/>
</dbReference>
<dbReference type="InterPro" id="IPR046852">
    <property type="entry name" value="Neurobeachin_a-sol"/>
</dbReference>
<reference evidence="9" key="2">
    <citation type="submission" date="2025-09" db="UniProtKB">
        <authorList>
            <consortium name="Ensembl"/>
        </authorList>
    </citation>
    <scope>IDENTIFICATION</scope>
</reference>
<dbReference type="GO" id="GO:0016020">
    <property type="term" value="C:membrane"/>
    <property type="evidence" value="ECO:0007669"/>
    <property type="project" value="UniProtKB-SubCell"/>
</dbReference>
<dbReference type="FunFam" id="2.30.29.30:FF:000059">
    <property type="entry name" value="neurobeachin isoform X1"/>
    <property type="match status" value="1"/>
</dbReference>
<dbReference type="FunFam" id="2.130.10.10:FF:000886">
    <property type="entry name" value="lipopolysaccharide-responsive and beige-like anchor protein isoform X1"/>
    <property type="match status" value="1"/>
</dbReference>
<evidence type="ECO:0000259" key="7">
    <source>
        <dbReference type="PROSITE" id="PS50197"/>
    </source>
</evidence>
<evidence type="ECO:0000313" key="10">
    <source>
        <dbReference type="Proteomes" id="UP000694522"/>
    </source>
</evidence>
<dbReference type="GO" id="GO:0019901">
    <property type="term" value="F:protein kinase binding"/>
    <property type="evidence" value="ECO:0007669"/>
    <property type="project" value="TreeGrafter"/>
</dbReference>
<evidence type="ECO:0000256" key="4">
    <source>
        <dbReference type="ARBA" id="ARBA00023136"/>
    </source>
</evidence>
<feature type="region of interest" description="Disordered" evidence="6">
    <location>
        <begin position="1174"/>
        <end position="1206"/>
    </location>
</feature>
<dbReference type="InterPro" id="IPR011989">
    <property type="entry name" value="ARM-like"/>
</dbReference>
<feature type="region of interest" description="Disordered" evidence="6">
    <location>
        <begin position="1721"/>
        <end position="1741"/>
    </location>
</feature>
<dbReference type="Gene3D" id="2.30.29.30">
    <property type="entry name" value="Pleckstrin-homology domain (PH domain)/Phosphotyrosine-binding domain (PTB)"/>
    <property type="match status" value="1"/>
</dbReference>
<feature type="domain" description="BEACH" evidence="7">
    <location>
        <begin position="2117"/>
        <end position="2426"/>
    </location>
</feature>
<dbReference type="InterPro" id="IPR001680">
    <property type="entry name" value="WD40_rpt"/>
</dbReference>
<dbReference type="Pfam" id="PF20425">
    <property type="entry name" value="Neurobeachin"/>
    <property type="match status" value="1"/>
</dbReference>
<dbReference type="InterPro" id="IPR010508">
    <property type="entry name" value="NBEA-like_DUF1088"/>
</dbReference>
<dbReference type="InterPro" id="IPR036322">
    <property type="entry name" value="WD40_repeat_dom_sf"/>
</dbReference>
<dbReference type="Pfam" id="PF14844">
    <property type="entry name" value="PH_BEACH"/>
    <property type="match status" value="1"/>
</dbReference>
<dbReference type="InterPro" id="IPR031570">
    <property type="entry name" value="NBEA/BDCP_DUF4704"/>
</dbReference>
<dbReference type="Gene3D" id="2.130.10.10">
    <property type="entry name" value="YVTN repeat-like/Quinoprotein amine dehydrogenase"/>
    <property type="match status" value="2"/>
</dbReference>
<proteinExistence type="predicted"/>
<evidence type="ECO:0000256" key="1">
    <source>
        <dbReference type="ARBA" id="ARBA00004370"/>
    </source>
</evidence>
<dbReference type="InterPro" id="IPR023362">
    <property type="entry name" value="PH-BEACH_dom"/>
</dbReference>
<dbReference type="SMART" id="SM01026">
    <property type="entry name" value="Beach"/>
    <property type="match status" value="1"/>
</dbReference>
<feature type="region of interest" description="Disordered" evidence="6">
    <location>
        <begin position="1002"/>
        <end position="1035"/>
    </location>
</feature>
<dbReference type="InterPro" id="IPR015943">
    <property type="entry name" value="WD40/YVTN_repeat-like_dom_sf"/>
</dbReference>
<dbReference type="Pfam" id="PF20426">
    <property type="entry name" value="NBCH_WD40"/>
    <property type="match status" value="1"/>
</dbReference>
<dbReference type="Proteomes" id="UP000694522">
    <property type="component" value="Unplaced"/>
</dbReference>
<dbReference type="Pfam" id="PF02138">
    <property type="entry name" value="Beach"/>
    <property type="match status" value="1"/>
</dbReference>
<feature type="compositionally biased region" description="Polar residues" evidence="6">
    <location>
        <begin position="1008"/>
        <end position="1020"/>
    </location>
</feature>
<evidence type="ECO:0000256" key="6">
    <source>
        <dbReference type="SAM" id="MobiDB-lite"/>
    </source>
</evidence>
<dbReference type="InterPro" id="IPR046851">
    <property type="entry name" value="NBCH_WD40"/>
</dbReference>